<dbReference type="AlphaFoldDB" id="A0A6H0XV57"/>
<dbReference type="InterPro" id="IPR052895">
    <property type="entry name" value="HetReg/Transcr_Mod"/>
</dbReference>
<dbReference type="Proteomes" id="UP000503462">
    <property type="component" value="Chromosome 3"/>
</dbReference>
<organism evidence="2 3">
    <name type="scientific">Peltaster fructicola</name>
    <dbReference type="NCBI Taxonomy" id="286661"/>
    <lineage>
        <taxon>Eukaryota</taxon>
        <taxon>Fungi</taxon>
        <taxon>Dikarya</taxon>
        <taxon>Ascomycota</taxon>
        <taxon>Pezizomycotina</taxon>
        <taxon>Dothideomycetes</taxon>
        <taxon>Dothideomycetes incertae sedis</taxon>
        <taxon>Peltaster</taxon>
    </lineage>
</organism>
<accession>A0A6H0XV57</accession>
<evidence type="ECO:0000259" key="1">
    <source>
        <dbReference type="Pfam" id="PF06985"/>
    </source>
</evidence>
<dbReference type="InterPro" id="IPR010730">
    <property type="entry name" value="HET"/>
</dbReference>
<dbReference type="EMBL" id="CP051141">
    <property type="protein sequence ID" value="QIW98329.1"/>
    <property type="molecule type" value="Genomic_DNA"/>
</dbReference>
<dbReference type="Pfam" id="PF06985">
    <property type="entry name" value="HET"/>
    <property type="match status" value="1"/>
</dbReference>
<evidence type="ECO:0000313" key="3">
    <source>
        <dbReference type="Proteomes" id="UP000503462"/>
    </source>
</evidence>
<protein>
    <recommendedName>
        <fullName evidence="1">Heterokaryon incompatibility domain-containing protein</fullName>
    </recommendedName>
</protein>
<name>A0A6H0XV57_9PEZI</name>
<dbReference type="PANTHER" id="PTHR24148:SF64">
    <property type="entry name" value="HETEROKARYON INCOMPATIBILITY DOMAIN-CONTAINING PROTEIN"/>
    <property type="match status" value="1"/>
</dbReference>
<evidence type="ECO:0000313" key="2">
    <source>
        <dbReference type="EMBL" id="QIW98329.1"/>
    </source>
</evidence>
<proteinExistence type="predicted"/>
<dbReference type="OrthoDB" id="194358at2759"/>
<gene>
    <name evidence="2" type="ORF">AMS68_003847</name>
</gene>
<feature type="domain" description="Heterokaryon incompatibility" evidence="1">
    <location>
        <begin position="45"/>
        <end position="185"/>
    </location>
</feature>
<sequence>MKIFCHVPLQSSRSFRLVRLLPSADFDSEIEVELFEASLDDHPPYEALSYTWGARHGTQPIVCNGFRFLVTPNCESAMRHLRKDRLLWIDSICIDQSNDGLVERDVQVPLMGEIYSKAVSTLCWLGPGLEYTSAVMRLIDQIGECPSQRGVSKLLRLEESLNLQGSCLDHIYCAPWHTRIWTVQEVAFASNCQVLMGHSSVSWEHYSSAGKDLLYESDVPGSDVATANSIVSVDVRDLLREQLAGKEVCKATLTSCLTEMNQFKATDPRDKIYGLYAMYAKLGVPFAPVDYSKSVVEVYTNAASALMEWSGSLNMLQDACSIRRDSDLPSWVPDWNDGEMRIPMSPHWKATMGSSSHAALDGHGRLRARGIVIGEVAHLHLSFPIDKKAIQLESQGDEGDTLRSLIEQIEFFRGLRQYLSDDELFHDILSLDQALEREELWELWLEVMAYPECEQDLNDGRAIAEAWKAADETETWSVELLQCATIAASLLQRSLRNVDPTTQESLLDIIKEVQGYLSRRTVATVQLSDREVLGVVFCKSQTGDQIVLLEGLGWPAVLRSKDKVWTFVGAAFVMGVMNGEAWPGNGAMSDFLLV</sequence>
<keyword evidence="3" id="KW-1185">Reference proteome</keyword>
<dbReference type="PANTHER" id="PTHR24148">
    <property type="entry name" value="ANKYRIN REPEAT DOMAIN-CONTAINING PROTEIN 39 HOMOLOG-RELATED"/>
    <property type="match status" value="1"/>
</dbReference>
<reference evidence="2 3" key="1">
    <citation type="journal article" date="2016" name="Sci. Rep.">
        <title>Peltaster fructicola genome reveals evolution from an invasive phytopathogen to an ectophytic parasite.</title>
        <authorList>
            <person name="Xu C."/>
            <person name="Chen H."/>
            <person name="Gleason M.L."/>
            <person name="Xu J.R."/>
            <person name="Liu H."/>
            <person name="Zhang R."/>
            <person name="Sun G."/>
        </authorList>
    </citation>
    <scope>NUCLEOTIDE SEQUENCE [LARGE SCALE GENOMIC DNA]</scope>
    <source>
        <strain evidence="2 3">LNHT1506</strain>
    </source>
</reference>